<protein>
    <recommendedName>
        <fullName evidence="2">MINDY deubiquitinase domain-containing protein</fullName>
    </recommendedName>
</protein>
<gene>
    <name evidence="3" type="primary">KNAG0F02080</name>
    <name evidence="3" type="ordered locus">KNAG_0F02080</name>
</gene>
<feature type="compositionally biased region" description="Basic and acidic residues" evidence="1">
    <location>
        <begin position="340"/>
        <end position="359"/>
    </location>
</feature>
<dbReference type="OMA" id="GTQDSYY"/>
<dbReference type="InterPro" id="IPR033979">
    <property type="entry name" value="MINDY_domain"/>
</dbReference>
<evidence type="ECO:0000313" key="3">
    <source>
        <dbReference type="EMBL" id="CCK70875.1"/>
    </source>
</evidence>
<dbReference type="GO" id="GO:0005886">
    <property type="term" value="C:plasma membrane"/>
    <property type="evidence" value="ECO:0007669"/>
    <property type="project" value="EnsemblFungi"/>
</dbReference>
<proteinExistence type="predicted"/>
<accession>J7R7M7</accession>
<feature type="domain" description="MINDY deubiquitinase" evidence="2">
    <location>
        <begin position="4"/>
        <end position="267"/>
    </location>
</feature>
<dbReference type="STRING" id="1071383.J7R7M7"/>
<evidence type="ECO:0000256" key="1">
    <source>
        <dbReference type="SAM" id="MobiDB-lite"/>
    </source>
</evidence>
<evidence type="ECO:0000313" key="4">
    <source>
        <dbReference type="Proteomes" id="UP000006310"/>
    </source>
</evidence>
<keyword evidence="4" id="KW-1185">Reference proteome</keyword>
<dbReference type="GO" id="GO:0005829">
    <property type="term" value="C:cytosol"/>
    <property type="evidence" value="ECO:0007669"/>
    <property type="project" value="TreeGrafter"/>
</dbReference>
<reference evidence="4" key="2">
    <citation type="submission" date="2012-08" db="EMBL/GenBank/DDBJ databases">
        <title>Genome sequence of Kazachstania naganishii.</title>
        <authorList>
            <person name="Gordon J.L."/>
            <person name="Armisen D."/>
            <person name="Proux-Wera E."/>
            <person name="OhEigeartaigh S.S."/>
            <person name="Byrne K.P."/>
            <person name="Wolfe K.H."/>
        </authorList>
    </citation>
    <scope>NUCLEOTIDE SEQUENCE [LARGE SCALE GENOMIC DNA]</scope>
    <source>
        <strain evidence="4">ATCC MYA-139 / BCRC 22969 / CBS 8797 / CCRC 22969 / KCTC 17520 / NBRC 10181 / NCYC 3082</strain>
    </source>
</reference>
<dbReference type="EMBL" id="HE978319">
    <property type="protein sequence ID" value="CCK70875.1"/>
    <property type="molecule type" value="Genomic_DNA"/>
</dbReference>
<dbReference type="KEGG" id="kng:KNAG_0F02080"/>
<evidence type="ECO:0000259" key="2">
    <source>
        <dbReference type="Pfam" id="PF04424"/>
    </source>
</evidence>
<dbReference type="InterPro" id="IPR007518">
    <property type="entry name" value="MINDY"/>
</dbReference>
<dbReference type="OrthoDB" id="10261212at2759"/>
<dbReference type="GeneID" id="34526590"/>
<feature type="compositionally biased region" description="Basic residues" evidence="1">
    <location>
        <begin position="360"/>
        <end position="375"/>
    </location>
</feature>
<dbReference type="eggNOG" id="KOG2427">
    <property type="taxonomic scope" value="Eukaryota"/>
</dbReference>
<dbReference type="HOGENOM" id="CLU_022566_0_0_1"/>
<dbReference type="RefSeq" id="XP_022465121.1">
    <property type="nucleotide sequence ID" value="XM_022608646.1"/>
</dbReference>
<dbReference type="GO" id="GO:1990380">
    <property type="term" value="F:K48-linked deubiquitinase activity"/>
    <property type="evidence" value="ECO:0007669"/>
    <property type="project" value="InterPro"/>
</dbReference>
<dbReference type="Pfam" id="PF04424">
    <property type="entry name" value="MINDY_DUB"/>
    <property type="match status" value="1"/>
</dbReference>
<sequence>MVSTFGIRRVQISGIEHSVLLQEQNTDQTSSALVSLANVLLMSPGLARISQPLTELVGGKSDVSLGELVNVLARMGVQQNNTIGLEQLEQVLTQLSDDSGAEMKVDPKFIGSFEDGMEMSVFRLYNVGLVHGWIIDAEADPVAYKHVSQYSYESAQGALVQSYDIQKGTVQVADANAIVEDANYLKAFLARSATQLTDYGLHHLKEVMVEKSYAVLYRNEQFYTLHKSNGELFLLVTDTAYRNNSDIVWKSLTSVSGTQDSYYTGTFSRVDGGVAQKTLQNDATAISNVVSNPFGDNRGRNNKTVNAGQNADFVEGDEELARRLQQQEDEEYANAVANSNREHAAARHEQSPDSSFKEKSKSKRGRFFSKKKLTGKKYNGDSRCVLM</sequence>
<dbReference type="AlphaFoldDB" id="J7R7M7"/>
<dbReference type="GO" id="GO:0016807">
    <property type="term" value="F:cysteine-type carboxypeptidase activity"/>
    <property type="evidence" value="ECO:0007669"/>
    <property type="project" value="TreeGrafter"/>
</dbReference>
<organism evidence="3 4">
    <name type="scientific">Huiozyma naganishii (strain ATCC MYA-139 / BCRC 22969 / CBS 8797 / KCTC 17520 / NBRC 10181 / NCYC 3082 / Yp74L-3)</name>
    <name type="common">Yeast</name>
    <name type="synonym">Kazachstania naganishii</name>
    <dbReference type="NCBI Taxonomy" id="1071383"/>
    <lineage>
        <taxon>Eukaryota</taxon>
        <taxon>Fungi</taxon>
        <taxon>Dikarya</taxon>
        <taxon>Ascomycota</taxon>
        <taxon>Saccharomycotina</taxon>
        <taxon>Saccharomycetes</taxon>
        <taxon>Saccharomycetales</taxon>
        <taxon>Saccharomycetaceae</taxon>
        <taxon>Huiozyma</taxon>
    </lineage>
</organism>
<reference evidence="3 4" key="1">
    <citation type="journal article" date="2011" name="Proc. Natl. Acad. Sci. U.S.A.">
        <title>Evolutionary erosion of yeast sex chromosomes by mating-type switching accidents.</title>
        <authorList>
            <person name="Gordon J.L."/>
            <person name="Armisen D."/>
            <person name="Proux-Wera E."/>
            <person name="Oheigeartaigh S.S."/>
            <person name="Byrne K.P."/>
            <person name="Wolfe K.H."/>
        </authorList>
    </citation>
    <scope>NUCLEOTIDE SEQUENCE [LARGE SCALE GENOMIC DNA]</scope>
    <source>
        <strain evidence="4">ATCC MYA-139 / BCRC 22969 / CBS 8797 / CCRC 22969 / KCTC 17520 / NBRC 10181 / NCYC 3082</strain>
    </source>
</reference>
<dbReference type="PANTHER" id="PTHR18063">
    <property type="entry name" value="NF-E2 INDUCIBLE PROTEIN"/>
    <property type="match status" value="1"/>
</dbReference>
<dbReference type="GO" id="GO:0004843">
    <property type="term" value="F:cysteine-type deubiquitinase activity"/>
    <property type="evidence" value="ECO:0007669"/>
    <property type="project" value="InterPro"/>
</dbReference>
<name>J7R7M7_HUIN7</name>
<feature type="region of interest" description="Disordered" evidence="1">
    <location>
        <begin position="339"/>
        <end position="381"/>
    </location>
</feature>
<dbReference type="GO" id="GO:0071108">
    <property type="term" value="P:protein K48-linked deubiquitination"/>
    <property type="evidence" value="ECO:0007669"/>
    <property type="project" value="TreeGrafter"/>
</dbReference>
<dbReference type="PANTHER" id="PTHR18063:SF6">
    <property type="entry name" value="UBIQUITIN CARBOXYL-TERMINAL HYDROLASE"/>
    <property type="match status" value="1"/>
</dbReference>
<dbReference type="Proteomes" id="UP000006310">
    <property type="component" value="Chromosome 6"/>
</dbReference>